<evidence type="ECO:0000259" key="2">
    <source>
        <dbReference type="Pfam" id="PF11396"/>
    </source>
</evidence>
<sequence length="146" mass="16171">MKKPIVIMSFVLALGAGTITAQQMNKGGEVPVAVKNAFKKDFPQVKKVKWDDEHGTYEAEFKLNGKETSATYNPKGMKEETETSLKISELPKNIISYVAAKKYGKIKEAAKIVKTDGSVIYEAEVKSGDLLFDHNGNFQKLVVEKD</sequence>
<feature type="signal peptide" evidence="1">
    <location>
        <begin position="1"/>
        <end position="21"/>
    </location>
</feature>
<evidence type="ECO:0000313" key="4">
    <source>
        <dbReference type="Proteomes" id="UP000294419"/>
    </source>
</evidence>
<dbReference type="RefSeq" id="WP_133440167.1">
    <property type="nucleotide sequence ID" value="NZ_CP037954.1"/>
</dbReference>
<dbReference type="InterPro" id="IPR021533">
    <property type="entry name" value="PepSY-like"/>
</dbReference>
<organism evidence="3 4">
    <name type="scientific">Chryseobacterium salivictor</name>
    <dbReference type="NCBI Taxonomy" id="2547600"/>
    <lineage>
        <taxon>Bacteria</taxon>
        <taxon>Pseudomonadati</taxon>
        <taxon>Bacteroidota</taxon>
        <taxon>Flavobacteriia</taxon>
        <taxon>Flavobacteriales</taxon>
        <taxon>Weeksellaceae</taxon>
        <taxon>Chryseobacterium group</taxon>
        <taxon>Chryseobacterium</taxon>
    </lineage>
</organism>
<reference evidence="3 4" key="1">
    <citation type="submission" date="2019-03" db="EMBL/GenBank/DDBJ databases">
        <authorList>
            <person name="Kim H."/>
            <person name="Yu S.-M."/>
        </authorList>
    </citation>
    <scope>NUCLEOTIDE SEQUENCE [LARGE SCALE GENOMIC DNA]</scope>
    <source>
        <strain evidence="3 4">NBC122</strain>
    </source>
</reference>
<name>A0A4P6ZGF5_9FLAO</name>
<dbReference type="OrthoDB" id="1121502at2"/>
<dbReference type="AlphaFoldDB" id="A0A4P6ZGF5"/>
<dbReference type="Gene3D" id="3.10.450.360">
    <property type="match status" value="1"/>
</dbReference>
<proteinExistence type="predicted"/>
<dbReference type="EMBL" id="CP037954">
    <property type="protein sequence ID" value="QBO58770.1"/>
    <property type="molecule type" value="Genomic_DNA"/>
</dbReference>
<dbReference type="Proteomes" id="UP000294419">
    <property type="component" value="Chromosome"/>
</dbReference>
<dbReference type="SUPFAM" id="SSF160574">
    <property type="entry name" value="BT0923-like"/>
    <property type="match status" value="1"/>
</dbReference>
<feature type="chain" id="PRO_5020946298" description="Putative beta-lactamase-inhibitor-like PepSY-like domain-containing protein" evidence="1">
    <location>
        <begin position="22"/>
        <end position="146"/>
    </location>
</feature>
<dbReference type="KEGG" id="csal:NBC122_01962"/>
<protein>
    <recommendedName>
        <fullName evidence="2">Putative beta-lactamase-inhibitor-like PepSY-like domain-containing protein</fullName>
    </recommendedName>
</protein>
<accession>A0A4P6ZGF5</accession>
<keyword evidence="1" id="KW-0732">Signal</keyword>
<feature type="domain" description="Putative beta-lactamase-inhibitor-like PepSY-like" evidence="2">
    <location>
        <begin position="56"/>
        <end position="140"/>
    </location>
</feature>
<dbReference type="Pfam" id="PF11396">
    <property type="entry name" value="PepSY_like"/>
    <property type="match status" value="1"/>
</dbReference>
<evidence type="ECO:0000256" key="1">
    <source>
        <dbReference type="SAM" id="SignalP"/>
    </source>
</evidence>
<gene>
    <name evidence="3" type="ORF">NBC122_01962</name>
</gene>
<evidence type="ECO:0000313" key="3">
    <source>
        <dbReference type="EMBL" id="QBO58770.1"/>
    </source>
</evidence>
<keyword evidence="4" id="KW-1185">Reference proteome</keyword>